<keyword evidence="3" id="KW-1185">Reference proteome</keyword>
<feature type="compositionally biased region" description="Basic and acidic residues" evidence="1">
    <location>
        <begin position="89"/>
        <end position="99"/>
    </location>
</feature>
<organism evidence="2 3">
    <name type="scientific">Asterophora parasitica</name>
    <dbReference type="NCBI Taxonomy" id="117018"/>
    <lineage>
        <taxon>Eukaryota</taxon>
        <taxon>Fungi</taxon>
        <taxon>Dikarya</taxon>
        <taxon>Basidiomycota</taxon>
        <taxon>Agaricomycotina</taxon>
        <taxon>Agaricomycetes</taxon>
        <taxon>Agaricomycetidae</taxon>
        <taxon>Agaricales</taxon>
        <taxon>Tricholomatineae</taxon>
        <taxon>Lyophyllaceae</taxon>
        <taxon>Asterophora</taxon>
    </lineage>
</organism>
<evidence type="ECO:0000313" key="3">
    <source>
        <dbReference type="Proteomes" id="UP000775547"/>
    </source>
</evidence>
<dbReference type="EMBL" id="JABCKV010001801">
    <property type="protein sequence ID" value="KAG5639877.1"/>
    <property type="molecule type" value="Genomic_DNA"/>
</dbReference>
<reference evidence="2" key="1">
    <citation type="submission" date="2020-07" db="EMBL/GenBank/DDBJ databases">
        <authorList>
            <person name="Nieuwenhuis M."/>
            <person name="Van De Peppel L.J.J."/>
        </authorList>
    </citation>
    <scope>NUCLEOTIDE SEQUENCE</scope>
    <source>
        <strain evidence="2">AP01</strain>
        <tissue evidence="2">Mycelium</tissue>
    </source>
</reference>
<gene>
    <name evidence="2" type="ORF">DXG03_002710</name>
</gene>
<proteinExistence type="predicted"/>
<feature type="region of interest" description="Disordered" evidence="1">
    <location>
        <begin position="44"/>
        <end position="113"/>
    </location>
</feature>
<feature type="compositionally biased region" description="Basic residues" evidence="1">
    <location>
        <begin position="78"/>
        <end position="88"/>
    </location>
</feature>
<reference evidence="2" key="2">
    <citation type="submission" date="2021-10" db="EMBL/GenBank/DDBJ databases">
        <title>Phylogenomics reveals ancestral predisposition of the termite-cultivated fungus Termitomyces towards a domesticated lifestyle.</title>
        <authorList>
            <person name="Auxier B."/>
            <person name="Grum-Grzhimaylo A."/>
            <person name="Cardenas M.E."/>
            <person name="Lodge J.D."/>
            <person name="Laessoe T."/>
            <person name="Pedersen O."/>
            <person name="Smith M.E."/>
            <person name="Kuyper T.W."/>
            <person name="Franco-Molano E.A."/>
            <person name="Baroni T.J."/>
            <person name="Aanen D.K."/>
        </authorList>
    </citation>
    <scope>NUCLEOTIDE SEQUENCE</scope>
    <source>
        <strain evidence="2">AP01</strain>
        <tissue evidence="2">Mycelium</tissue>
    </source>
</reference>
<evidence type="ECO:0000256" key="1">
    <source>
        <dbReference type="SAM" id="MobiDB-lite"/>
    </source>
</evidence>
<dbReference type="AlphaFoldDB" id="A0A9P7G2Z3"/>
<accession>A0A9P7G2Z3</accession>
<dbReference type="OrthoDB" id="3032860at2759"/>
<protein>
    <submittedName>
        <fullName evidence="2">Uncharacterized protein</fullName>
    </submittedName>
</protein>
<feature type="compositionally biased region" description="Low complexity" evidence="1">
    <location>
        <begin position="65"/>
        <end position="74"/>
    </location>
</feature>
<sequence>MSAIPQKWETVAATLLQTTEKDKLTFSTIKAAIMMEFNCRNASGPVQTAHKMSNVKRKDKNPAWKNQSSSSNTNKNDKKGKKHGKCAGKPKEDKPEHSHGHSHAASSIEIVDEDSGEPVTFASLLEHLNPSPYTTQCFTGASTSSAGIYPSYKKAHKLTECLKISKTAVNLKPLEEMYEERAAKHPHFEEVEEELDWGSDMDSRMNMDPVSGHFEERQLFDD</sequence>
<comment type="caution">
    <text evidence="2">The sequence shown here is derived from an EMBL/GenBank/DDBJ whole genome shotgun (WGS) entry which is preliminary data.</text>
</comment>
<name>A0A9P7G2Z3_9AGAR</name>
<evidence type="ECO:0000313" key="2">
    <source>
        <dbReference type="EMBL" id="KAG5639877.1"/>
    </source>
</evidence>
<dbReference type="Proteomes" id="UP000775547">
    <property type="component" value="Unassembled WGS sequence"/>
</dbReference>